<dbReference type="InterPro" id="IPR011333">
    <property type="entry name" value="SKP1/BTB/POZ_sf"/>
</dbReference>
<dbReference type="GO" id="GO:0008270">
    <property type="term" value="F:zinc ion binding"/>
    <property type="evidence" value="ECO:0007669"/>
    <property type="project" value="UniProtKB-KW"/>
</dbReference>
<evidence type="ECO:0000256" key="10">
    <source>
        <dbReference type="PROSITE-ProRule" id="PRU00042"/>
    </source>
</evidence>
<keyword evidence="7" id="KW-0238">DNA-binding</keyword>
<accession>Q4RYQ1</accession>
<dbReference type="PANTHER" id="PTHR46105">
    <property type="entry name" value="AGAP004733-PA"/>
    <property type="match status" value="1"/>
</dbReference>
<feature type="domain" description="C2H2-type" evidence="13">
    <location>
        <begin position="403"/>
        <end position="430"/>
    </location>
</feature>
<dbReference type="KEGG" id="tng:GSTEN00026842G001"/>
<evidence type="ECO:0000256" key="9">
    <source>
        <dbReference type="ARBA" id="ARBA00023242"/>
    </source>
</evidence>
<dbReference type="AlphaFoldDB" id="Q4RYQ1"/>
<evidence type="ECO:0000259" key="13">
    <source>
        <dbReference type="PROSITE" id="PS50157"/>
    </source>
</evidence>
<evidence type="ECO:0000259" key="12">
    <source>
        <dbReference type="PROSITE" id="PS50097"/>
    </source>
</evidence>
<reference evidence="14" key="2">
    <citation type="submission" date="2004-02" db="EMBL/GenBank/DDBJ databases">
        <authorList>
            <consortium name="Genoscope"/>
            <consortium name="Whitehead Institute Centre for Genome Research"/>
        </authorList>
    </citation>
    <scope>NUCLEOTIDE SEQUENCE</scope>
</reference>
<feature type="domain" description="C2H2-type" evidence="13">
    <location>
        <begin position="431"/>
        <end position="460"/>
    </location>
</feature>
<dbReference type="SMART" id="SM00355">
    <property type="entry name" value="ZnF_C2H2"/>
    <property type="match status" value="4"/>
</dbReference>
<dbReference type="InterPro" id="IPR050457">
    <property type="entry name" value="ZnFinger_BTB_dom_contain"/>
</dbReference>
<evidence type="ECO:0000256" key="5">
    <source>
        <dbReference type="ARBA" id="ARBA00022833"/>
    </source>
</evidence>
<dbReference type="GO" id="GO:0000978">
    <property type="term" value="F:RNA polymerase II cis-regulatory region sequence-specific DNA binding"/>
    <property type="evidence" value="ECO:0007669"/>
    <property type="project" value="TreeGrafter"/>
</dbReference>
<dbReference type="OrthoDB" id="8117402at2759"/>
<dbReference type="Gene3D" id="3.30.160.60">
    <property type="entry name" value="Classic Zinc Finger"/>
    <property type="match status" value="3"/>
</dbReference>
<evidence type="ECO:0000256" key="4">
    <source>
        <dbReference type="ARBA" id="ARBA00022771"/>
    </source>
</evidence>
<feature type="domain" description="C2H2-type" evidence="13">
    <location>
        <begin position="463"/>
        <end position="492"/>
    </location>
</feature>
<dbReference type="FunFam" id="3.30.160.60:FF:000278">
    <property type="entry name" value="zinc finger and BTB domain-containing protein 44 isoform X1"/>
    <property type="match status" value="1"/>
</dbReference>
<keyword evidence="8" id="KW-0804">Transcription</keyword>
<proteinExistence type="predicted"/>
<dbReference type="InterPro" id="IPR036236">
    <property type="entry name" value="Znf_C2H2_sf"/>
</dbReference>
<dbReference type="PROSITE" id="PS50157">
    <property type="entry name" value="ZINC_FINGER_C2H2_2"/>
    <property type="match status" value="4"/>
</dbReference>
<reference evidence="14" key="1">
    <citation type="journal article" date="2004" name="Nature">
        <title>Genome duplication in the teleost fish Tetraodon nigroviridis reveals the early vertebrate proto-karyotype.</title>
        <authorList>
            <person name="Jaillon O."/>
            <person name="Aury J.-M."/>
            <person name="Brunet F."/>
            <person name="Petit J.-L."/>
            <person name="Stange-Thomann N."/>
            <person name="Mauceli E."/>
            <person name="Bouneau L."/>
            <person name="Fischer C."/>
            <person name="Ozouf-Costaz C."/>
            <person name="Bernot A."/>
            <person name="Nicaud S."/>
            <person name="Jaffe D."/>
            <person name="Fisher S."/>
            <person name="Lutfalla G."/>
            <person name="Dossat C."/>
            <person name="Segurens B."/>
            <person name="Dasilva C."/>
            <person name="Salanoubat M."/>
            <person name="Levy M."/>
            <person name="Boudet N."/>
            <person name="Castellano S."/>
            <person name="Anthouard V."/>
            <person name="Jubin C."/>
            <person name="Castelli V."/>
            <person name="Katinka M."/>
            <person name="Vacherie B."/>
            <person name="Biemont C."/>
            <person name="Skalli Z."/>
            <person name="Cattolico L."/>
            <person name="Poulain J."/>
            <person name="De Berardinis V."/>
            <person name="Cruaud C."/>
            <person name="Duprat S."/>
            <person name="Brottier P."/>
            <person name="Coutanceau J.-P."/>
            <person name="Gouzy J."/>
            <person name="Parra G."/>
            <person name="Lardier G."/>
            <person name="Chapple C."/>
            <person name="McKernan K.J."/>
            <person name="McEwan P."/>
            <person name="Bosak S."/>
            <person name="Kellis M."/>
            <person name="Volff J.-N."/>
            <person name="Guigo R."/>
            <person name="Zody M.C."/>
            <person name="Mesirov J."/>
            <person name="Lindblad-Toh K."/>
            <person name="Birren B."/>
            <person name="Nusbaum C."/>
            <person name="Kahn D."/>
            <person name="Robinson-Rechavi M."/>
            <person name="Laudet V."/>
            <person name="Schachter V."/>
            <person name="Quetier F."/>
            <person name="Saurin W."/>
            <person name="Scarpelli C."/>
            <person name="Wincker P."/>
            <person name="Lander E.S."/>
            <person name="Weissenbach J."/>
            <person name="Roest Crollius H."/>
        </authorList>
    </citation>
    <scope>NUCLEOTIDE SEQUENCE [LARGE SCALE GENOMIC DNA]</scope>
</reference>
<dbReference type="SUPFAM" id="SSF54695">
    <property type="entry name" value="POZ domain"/>
    <property type="match status" value="1"/>
</dbReference>
<dbReference type="EMBL" id="CAAE01014974">
    <property type="protein sequence ID" value="CAG06481.1"/>
    <property type="molecule type" value="Genomic_DNA"/>
</dbReference>
<dbReference type="InterPro" id="IPR000210">
    <property type="entry name" value="BTB/POZ_dom"/>
</dbReference>
<feature type="region of interest" description="Disordered" evidence="11">
    <location>
        <begin position="188"/>
        <end position="227"/>
    </location>
</feature>
<evidence type="ECO:0000256" key="3">
    <source>
        <dbReference type="ARBA" id="ARBA00022737"/>
    </source>
</evidence>
<dbReference type="InterPro" id="IPR013087">
    <property type="entry name" value="Znf_C2H2_type"/>
</dbReference>
<keyword evidence="5" id="KW-0862">Zinc</keyword>
<feature type="region of interest" description="Disordered" evidence="11">
    <location>
        <begin position="496"/>
        <end position="528"/>
    </location>
</feature>
<keyword evidence="4 10" id="KW-0863">Zinc-finger</keyword>
<feature type="compositionally biased region" description="Polar residues" evidence="11">
    <location>
        <begin position="260"/>
        <end position="279"/>
    </location>
</feature>
<protein>
    <submittedName>
        <fullName evidence="14">(spotted green pufferfish) hypothetical protein</fullName>
    </submittedName>
</protein>
<comment type="caution">
    <text evidence="14">The sequence shown here is derived from an EMBL/GenBank/DDBJ whole genome shotgun (WGS) entry which is preliminary data.</text>
</comment>
<dbReference type="SMART" id="SM00225">
    <property type="entry name" value="BTB"/>
    <property type="match status" value="1"/>
</dbReference>
<feature type="region of interest" description="Disordered" evidence="11">
    <location>
        <begin position="253"/>
        <end position="279"/>
    </location>
</feature>
<evidence type="ECO:0000256" key="11">
    <source>
        <dbReference type="SAM" id="MobiDB-lite"/>
    </source>
</evidence>
<keyword evidence="6" id="KW-0805">Transcription regulation</keyword>
<comment type="subcellular location">
    <subcellularLocation>
        <location evidence="1">Nucleus</location>
    </subcellularLocation>
</comment>
<organism evidence="14">
    <name type="scientific">Tetraodon nigroviridis</name>
    <name type="common">Spotted green pufferfish</name>
    <name type="synonym">Chelonodon nigroviridis</name>
    <dbReference type="NCBI Taxonomy" id="99883"/>
    <lineage>
        <taxon>Eukaryota</taxon>
        <taxon>Metazoa</taxon>
        <taxon>Chordata</taxon>
        <taxon>Craniata</taxon>
        <taxon>Vertebrata</taxon>
        <taxon>Euteleostomi</taxon>
        <taxon>Actinopterygii</taxon>
        <taxon>Neopterygii</taxon>
        <taxon>Teleostei</taxon>
        <taxon>Neoteleostei</taxon>
        <taxon>Acanthomorphata</taxon>
        <taxon>Eupercaria</taxon>
        <taxon>Tetraodontiformes</taxon>
        <taxon>Tetradontoidea</taxon>
        <taxon>Tetraodontidae</taxon>
        <taxon>Tetraodon</taxon>
    </lineage>
</organism>
<dbReference type="PROSITE" id="PS00028">
    <property type="entry name" value="ZINC_FINGER_C2H2_1"/>
    <property type="match status" value="4"/>
</dbReference>
<gene>
    <name evidence="14" type="ORF">GSTENG00026842001</name>
</gene>
<keyword evidence="2" id="KW-0479">Metal-binding</keyword>
<evidence type="ECO:0000256" key="6">
    <source>
        <dbReference type="ARBA" id="ARBA00023015"/>
    </source>
</evidence>
<dbReference type="FunFam" id="3.30.160.60:FF:000100">
    <property type="entry name" value="Zinc finger 45-like"/>
    <property type="match status" value="1"/>
</dbReference>
<feature type="region of interest" description="Disordered" evidence="11">
    <location>
        <begin position="543"/>
        <end position="593"/>
    </location>
</feature>
<dbReference type="Pfam" id="PF00096">
    <property type="entry name" value="zf-C2H2"/>
    <property type="match status" value="4"/>
</dbReference>
<dbReference type="GO" id="GO:0000981">
    <property type="term" value="F:DNA-binding transcription factor activity, RNA polymerase II-specific"/>
    <property type="evidence" value="ECO:0007669"/>
    <property type="project" value="TreeGrafter"/>
</dbReference>
<keyword evidence="3" id="KW-0677">Repeat</keyword>
<feature type="region of interest" description="Disordered" evidence="11">
    <location>
        <begin position="374"/>
        <end position="396"/>
    </location>
</feature>
<evidence type="ECO:0000256" key="8">
    <source>
        <dbReference type="ARBA" id="ARBA00023163"/>
    </source>
</evidence>
<evidence type="ECO:0000256" key="1">
    <source>
        <dbReference type="ARBA" id="ARBA00004123"/>
    </source>
</evidence>
<name>Q4RYQ1_TETNG</name>
<feature type="domain" description="BTB" evidence="12">
    <location>
        <begin position="31"/>
        <end position="98"/>
    </location>
</feature>
<feature type="domain" description="C2H2-type" evidence="13">
    <location>
        <begin position="350"/>
        <end position="377"/>
    </location>
</feature>
<dbReference type="CDD" id="cd18228">
    <property type="entry name" value="BTB_POZ_ZBTB44"/>
    <property type="match status" value="1"/>
</dbReference>
<dbReference type="PROSITE" id="PS50097">
    <property type="entry name" value="BTB"/>
    <property type="match status" value="1"/>
</dbReference>
<dbReference type="PANTHER" id="PTHR46105:SF5">
    <property type="entry name" value="ZINC FINGER AND BTB DOMAIN-CONTAINING PROTEIN 44 ISOFORM X1"/>
    <property type="match status" value="1"/>
</dbReference>
<dbReference type="GO" id="GO:0005634">
    <property type="term" value="C:nucleus"/>
    <property type="evidence" value="ECO:0007669"/>
    <property type="project" value="UniProtKB-SubCell"/>
</dbReference>
<dbReference type="Pfam" id="PF00651">
    <property type="entry name" value="BTB"/>
    <property type="match status" value="1"/>
</dbReference>
<sequence length="593" mass="64305">MGVKTFTHSSASHSQEMLAKLNALRNAGHLCDVTIRVQDKLFLAHKVVLACCSEFFRSKLLGRPQDEDKLVLDLHHVTVSGFAPLLEYAYTSTLSISTENIIDVLAAASYMQMFAVASTCSQFMKSSILWSSGGGNMEVDKPQEAAAESASSNCAMTPLDGSVSPVSSDCSVMERNVPVCRESRRKRTEFASVASPESPLKCSAGAASGSPQVANPSPAFSDGAAPPVDSSLSFPWTFPSASTGDVRVKVERLSDEEAQEPSQPVGVSQSDQQTVPGSEQVQEELLISPQSSSIGSMDEGMSEALPSMQNASNSGGHAEDDERLEGIQYPYHLYISPSARPGANGPDRPFQCPHCGVRFTRIQNLKQHMLIHSGTSARPGAEPSRAVTLTPPPRRLPPGIKPFQCDRCGKKFTRAYSLKMHRLKHEGKRCFRCQICSATFTSFGEFKHHMRVSRHVIRKPRIYECKTCGAMFTNSGNLIVHLRSLNHEASELANYFQSRPPPPPRTARASVPWTPWTPRRSGRPPRRCGGGAAWTCWMKSGGGAGSRWPSWSDPGPSRPIRSQGGGTTRTRMLPDGFPGPLAAPTGSSFLRSA</sequence>
<dbReference type="Gene3D" id="3.30.710.10">
    <property type="entry name" value="Potassium Channel Kv1.1, Chain A"/>
    <property type="match status" value="1"/>
</dbReference>
<dbReference type="SUPFAM" id="SSF57667">
    <property type="entry name" value="beta-beta-alpha zinc fingers"/>
    <property type="match status" value="3"/>
</dbReference>
<evidence type="ECO:0000313" key="14">
    <source>
        <dbReference type="EMBL" id="CAG06481.1"/>
    </source>
</evidence>
<evidence type="ECO:0000256" key="2">
    <source>
        <dbReference type="ARBA" id="ARBA00022723"/>
    </source>
</evidence>
<evidence type="ECO:0000256" key="7">
    <source>
        <dbReference type="ARBA" id="ARBA00023125"/>
    </source>
</evidence>
<keyword evidence="9" id="KW-0539">Nucleus</keyword>